<name>A0A7S1T861_9CHLO</name>
<dbReference type="Pfam" id="PF00485">
    <property type="entry name" value="PRK"/>
    <property type="match status" value="1"/>
</dbReference>
<dbReference type="Gene3D" id="3.40.50.300">
    <property type="entry name" value="P-loop containing nucleotide triphosphate hydrolases"/>
    <property type="match status" value="2"/>
</dbReference>
<dbReference type="EMBL" id="HBGG01042345">
    <property type="protein sequence ID" value="CAD9227775.1"/>
    <property type="molecule type" value="Transcribed_RNA"/>
</dbReference>
<dbReference type="InterPro" id="IPR006083">
    <property type="entry name" value="PRK/URK"/>
</dbReference>
<dbReference type="GO" id="GO:0005524">
    <property type="term" value="F:ATP binding"/>
    <property type="evidence" value="ECO:0007669"/>
    <property type="project" value="InterPro"/>
</dbReference>
<dbReference type="SUPFAM" id="SSF52540">
    <property type="entry name" value="P-loop containing nucleoside triphosphate hydrolases"/>
    <property type="match status" value="1"/>
</dbReference>
<organism evidence="2">
    <name type="scientific">Tetraselmis chuii</name>
    <dbReference type="NCBI Taxonomy" id="63592"/>
    <lineage>
        <taxon>Eukaryota</taxon>
        <taxon>Viridiplantae</taxon>
        <taxon>Chlorophyta</taxon>
        <taxon>core chlorophytes</taxon>
        <taxon>Chlorodendrophyceae</taxon>
        <taxon>Chlorodendrales</taxon>
        <taxon>Chlorodendraceae</taxon>
        <taxon>Tetraselmis</taxon>
    </lineage>
</organism>
<dbReference type="AlphaFoldDB" id="A0A7S1T861"/>
<dbReference type="GO" id="GO:0016301">
    <property type="term" value="F:kinase activity"/>
    <property type="evidence" value="ECO:0007669"/>
    <property type="project" value="InterPro"/>
</dbReference>
<dbReference type="PANTHER" id="PTHR10285">
    <property type="entry name" value="URIDINE KINASE"/>
    <property type="match status" value="1"/>
</dbReference>
<accession>A0A7S1T861</accession>
<gene>
    <name evidence="2" type="ORF">TCHU04912_LOCUS21878</name>
</gene>
<evidence type="ECO:0000259" key="1">
    <source>
        <dbReference type="Pfam" id="PF00485"/>
    </source>
</evidence>
<proteinExistence type="predicted"/>
<evidence type="ECO:0000313" key="2">
    <source>
        <dbReference type="EMBL" id="CAD9227775.1"/>
    </source>
</evidence>
<dbReference type="InterPro" id="IPR027417">
    <property type="entry name" value="P-loop_NTPase"/>
</dbReference>
<reference evidence="2" key="1">
    <citation type="submission" date="2021-01" db="EMBL/GenBank/DDBJ databases">
        <authorList>
            <person name="Corre E."/>
            <person name="Pelletier E."/>
            <person name="Niang G."/>
            <person name="Scheremetjew M."/>
            <person name="Finn R."/>
            <person name="Kale V."/>
            <person name="Holt S."/>
            <person name="Cochrane G."/>
            <person name="Meng A."/>
            <person name="Brown T."/>
            <person name="Cohen L."/>
        </authorList>
    </citation>
    <scope>NUCLEOTIDE SEQUENCE</scope>
    <source>
        <strain evidence="2">PLY429</strain>
    </source>
</reference>
<protein>
    <recommendedName>
        <fullName evidence="1">Phosphoribulokinase/uridine kinase domain-containing protein</fullName>
    </recommendedName>
</protein>
<feature type="domain" description="Phosphoribulokinase/uridine kinase" evidence="1">
    <location>
        <begin position="123"/>
        <end position="317"/>
    </location>
</feature>
<sequence>MAKLSILRNAHWARLNDGHSGVSAKGRLSSATPVCLPGHFKAVRLLRHSNSWNTRSNTDKLPCGCGRRNFELKASKHVLPTSDPTLLSNRSFVYLEDVVEELADRLLRTVASRAGQGSKKYMVGVTGPPGGGKTTLTLLMERRINERASEYGLDGPASVVPMDGFHYYRKQLDEMDDPVEAHARRGAHWTFDSTGFVSCLKKIVDEGTAKCPSFDHAAGDPVEDAIVVNSSHSIVIVEGNYLLLDLPPWMKLGGIFDETWFVDTDLDVAMERIFERQTGIGMDPEVSRGRIQGNDRPNGELVMGTRSSADIIIPALPMRPR</sequence>